<dbReference type="InParanoid" id="D8QJI0"/>
<gene>
    <name evidence="2" type="ORF">SCHCODRAFT_238294</name>
</gene>
<feature type="region of interest" description="Disordered" evidence="1">
    <location>
        <begin position="594"/>
        <end position="667"/>
    </location>
</feature>
<sequence>MWASAHVLSGAGPCRARVLSPDAAKASSLAVTRWSRRSLCRQSLSTAACGCGRLAALRLDVPRRALATAILKLAIDSAILMLGTGSDIYSMHYWALTRIGSFCLAPLHFSKAPTSLAGAHSRQISMLFDKERLEEAPVVHTRNRAQEITRSLVEPSAPSLSAETALATQATAGGGHPAHIQRPDHTPGTVIALATSVYQPLATMLDIIGQTLGEAPLLRYDKGARPALVVDSGVSQAGERFCIALLFATFGGCDDMREIADPIRRWLIPARPAGGACDRWPPWANVPVHNLGREMEFVISLPVNVYHIGVQAWECEPYVYGGKELWVSRGVAEALSHLADCNADALCKEVQTCPEYWGMLEYFNVTKTWNPGRRQQTWGAALSYERPEGEEEDDLRPAEEGDLHPAEEGDLHPAEEDTFPASPTLVLISLDSPVTPHSRAPSGSRVPSNSSSRAPSGSSSRAQSGSSSRAPSGSRLPAYSSPLKSPEPRGLVLKDLAPHDVALRAHAAHDVALGEYASHGVALGAHAAHDVELGEIVEDEDDEDDVDILPAPFLVTPQKMESASSTLFESTASGRFDSTASRCFDSTASRRFDSTTSRRFDSTTSKRFDHAMEDDFPPTPSRAPARAPFSSPTKAPCSETRDMISSPTSSPFSSPTKAPFSSPTKAAYSPTRALYSPTRALYSPTRALYSPARDPYLPADVPQTPIRRNGRALNFTDIEDYEAADEYMTGNGFKPPGGFIAPSGFIVTDGFMNHFMATDDLMTPEGFTPTQDFTTTENFATTDRFMTADNLATTPATPSLLERISTARTPKRRARNRRRNDNDANTIPLTPEKGMNNPNGVPLTPRKPYTPHTPHSSKSSPYTPLKAPQLSARGQRAFQPYPQSSPSKAYPQFSPSKAYPQFSPSKAYPQSSPSTAAGRSLLDRLAVPLKDRLAGERKLADRISGAVVPSDD</sequence>
<dbReference type="OrthoDB" id="10539848at2759"/>
<evidence type="ECO:0000256" key="1">
    <source>
        <dbReference type="SAM" id="MobiDB-lite"/>
    </source>
</evidence>
<dbReference type="KEGG" id="scm:SCHCO_02705923"/>
<dbReference type="GeneID" id="9593339"/>
<dbReference type="EMBL" id="GL377314">
    <property type="protein sequence ID" value="EFI92097.1"/>
    <property type="molecule type" value="Genomic_DNA"/>
</dbReference>
<feature type="compositionally biased region" description="Low complexity" evidence="1">
    <location>
        <begin position="440"/>
        <end position="474"/>
    </location>
</feature>
<dbReference type="VEuPathDB" id="FungiDB:SCHCODRAFT_02705923"/>
<evidence type="ECO:0000313" key="3">
    <source>
        <dbReference type="Proteomes" id="UP000007431"/>
    </source>
</evidence>
<feature type="compositionally biased region" description="Low complexity" evidence="1">
    <location>
        <begin position="622"/>
        <end position="633"/>
    </location>
</feature>
<feature type="compositionally biased region" description="Basic and acidic residues" evidence="1">
    <location>
        <begin position="395"/>
        <end position="415"/>
    </location>
</feature>
<feature type="region of interest" description="Disordered" evidence="1">
    <location>
        <begin position="791"/>
        <end position="916"/>
    </location>
</feature>
<dbReference type="AlphaFoldDB" id="D8QJI0"/>
<reference evidence="2 3" key="1">
    <citation type="journal article" date="2010" name="Nat. Biotechnol.">
        <title>Genome sequence of the model mushroom Schizophyllum commune.</title>
        <authorList>
            <person name="Ohm R.A."/>
            <person name="de Jong J.F."/>
            <person name="Lugones L.G."/>
            <person name="Aerts A."/>
            <person name="Kothe E."/>
            <person name="Stajich J.E."/>
            <person name="de Vries R.P."/>
            <person name="Record E."/>
            <person name="Levasseur A."/>
            <person name="Baker S.E."/>
            <person name="Bartholomew K.A."/>
            <person name="Coutinho P.M."/>
            <person name="Erdmann S."/>
            <person name="Fowler T.J."/>
            <person name="Gathman A.C."/>
            <person name="Lombard V."/>
            <person name="Henrissat B."/>
            <person name="Knabe N."/>
            <person name="Kuees U."/>
            <person name="Lilly W.W."/>
            <person name="Lindquist E."/>
            <person name="Lucas S."/>
            <person name="Magnuson J.K."/>
            <person name="Piumi F."/>
            <person name="Raudaskoski M."/>
            <person name="Salamov A."/>
            <person name="Schmutz J."/>
            <person name="Schwarze F.W.M.R."/>
            <person name="vanKuyk P.A."/>
            <person name="Horton J.S."/>
            <person name="Grigoriev I.V."/>
            <person name="Woesten H.A.B."/>
        </authorList>
    </citation>
    <scope>NUCLEOTIDE SEQUENCE [LARGE SCALE GENOMIC DNA]</scope>
    <source>
        <strain evidence="3">H4-8 / FGSC 9210</strain>
    </source>
</reference>
<name>D8QJI0_SCHCM</name>
<organism evidence="3">
    <name type="scientific">Schizophyllum commune (strain H4-8 / FGSC 9210)</name>
    <name type="common">Split gill fungus</name>
    <dbReference type="NCBI Taxonomy" id="578458"/>
    <lineage>
        <taxon>Eukaryota</taxon>
        <taxon>Fungi</taxon>
        <taxon>Dikarya</taxon>
        <taxon>Basidiomycota</taxon>
        <taxon>Agaricomycotina</taxon>
        <taxon>Agaricomycetes</taxon>
        <taxon>Agaricomycetidae</taxon>
        <taxon>Agaricales</taxon>
        <taxon>Schizophyllaceae</taxon>
        <taxon>Schizophyllum</taxon>
    </lineage>
</organism>
<dbReference type="Proteomes" id="UP000007431">
    <property type="component" value="Unassembled WGS sequence"/>
</dbReference>
<feature type="compositionally biased region" description="Polar residues" evidence="1">
    <location>
        <begin position="902"/>
        <end position="916"/>
    </location>
</feature>
<feature type="region of interest" description="Disordered" evidence="1">
    <location>
        <begin position="432"/>
        <end position="486"/>
    </location>
</feature>
<evidence type="ECO:0000313" key="2">
    <source>
        <dbReference type="EMBL" id="EFI92097.1"/>
    </source>
</evidence>
<keyword evidence="3" id="KW-1185">Reference proteome</keyword>
<protein>
    <submittedName>
        <fullName evidence="2">Uncharacterized protein</fullName>
    </submittedName>
</protein>
<feature type="compositionally biased region" description="Basic residues" evidence="1">
    <location>
        <begin position="809"/>
        <end position="818"/>
    </location>
</feature>
<feature type="compositionally biased region" description="Low complexity" evidence="1">
    <location>
        <begin position="850"/>
        <end position="864"/>
    </location>
</feature>
<feature type="region of interest" description="Disordered" evidence="1">
    <location>
        <begin position="384"/>
        <end position="418"/>
    </location>
</feature>
<feature type="compositionally biased region" description="Basic and acidic residues" evidence="1">
    <location>
        <begin position="594"/>
        <end position="613"/>
    </location>
</feature>
<proteinExistence type="predicted"/>
<feature type="compositionally biased region" description="Low complexity" evidence="1">
    <location>
        <begin position="645"/>
        <end position="665"/>
    </location>
</feature>
<accession>D8QJI0</accession>
<dbReference type="HOGENOM" id="CLU_309523_0_0_1"/>